<dbReference type="EMBL" id="MPRL01000015">
    <property type="protein sequence ID" value="OOZ40994.1"/>
    <property type="molecule type" value="Genomic_DNA"/>
</dbReference>
<dbReference type="AlphaFoldDB" id="A0A1T2L7I3"/>
<evidence type="ECO:0000313" key="2">
    <source>
        <dbReference type="EMBL" id="OOZ40994.1"/>
    </source>
</evidence>
<evidence type="ECO:0000259" key="1">
    <source>
        <dbReference type="Pfam" id="PF06722"/>
    </source>
</evidence>
<feature type="domain" description="Erythromycin biosynthesis protein CIII-like C-terminal" evidence="1">
    <location>
        <begin position="286"/>
        <end position="372"/>
    </location>
</feature>
<dbReference type="InterPro" id="IPR050426">
    <property type="entry name" value="Glycosyltransferase_28"/>
</dbReference>
<organism evidence="2 3">
    <name type="scientific">Solemya pervernicosa gill symbiont</name>
    <dbReference type="NCBI Taxonomy" id="642797"/>
    <lineage>
        <taxon>Bacteria</taxon>
        <taxon>Pseudomonadati</taxon>
        <taxon>Pseudomonadota</taxon>
        <taxon>Gammaproteobacteria</taxon>
        <taxon>sulfur-oxidizing symbionts</taxon>
    </lineage>
</organism>
<dbReference type="GO" id="GO:0016757">
    <property type="term" value="F:glycosyltransferase activity"/>
    <property type="evidence" value="ECO:0007669"/>
    <property type="project" value="UniProtKB-ARBA"/>
</dbReference>
<evidence type="ECO:0000313" key="3">
    <source>
        <dbReference type="Proteomes" id="UP000191110"/>
    </source>
</evidence>
<proteinExistence type="predicted"/>
<reference evidence="2 3" key="1">
    <citation type="submission" date="2016-11" db="EMBL/GenBank/DDBJ databases">
        <title>Mixed transmission modes and dynamic genome evolution in an obligate animal-bacterial symbiosis.</title>
        <authorList>
            <person name="Russell S.L."/>
            <person name="Corbett-Detig R.B."/>
            <person name="Cavanaugh C.M."/>
        </authorList>
    </citation>
    <scope>NUCLEOTIDE SEQUENCE [LARGE SCALE GENOMIC DNA]</scope>
    <source>
        <strain evidence="2">Sveles-Q1</strain>
    </source>
</reference>
<dbReference type="Gene3D" id="3.40.50.2000">
    <property type="entry name" value="Glycogen Phosphorylase B"/>
    <property type="match status" value="2"/>
</dbReference>
<dbReference type="PANTHER" id="PTHR48050:SF13">
    <property type="entry name" value="STEROL 3-BETA-GLUCOSYLTRANSFERASE UGT80A2"/>
    <property type="match status" value="1"/>
</dbReference>
<dbReference type="Proteomes" id="UP000191110">
    <property type="component" value="Unassembled WGS sequence"/>
</dbReference>
<comment type="caution">
    <text evidence="2">The sequence shown here is derived from an EMBL/GenBank/DDBJ whole genome shotgun (WGS) entry which is preliminary data.</text>
</comment>
<dbReference type="PANTHER" id="PTHR48050">
    <property type="entry name" value="STEROL 3-BETA-GLUCOSYLTRANSFERASE"/>
    <property type="match status" value="1"/>
</dbReference>
<name>A0A1T2L7I3_9GAMM</name>
<keyword evidence="3" id="KW-1185">Reference proteome</keyword>
<gene>
    <name evidence="2" type="ORF">BOW53_05575</name>
</gene>
<sequence length="394" mass="43918">MILARILFNWEMGAGMGHIAPYLETAKQLVSAGHEVFFVMKELQRAERFFHGTGVKYLQAPCHPDFREGLKTSALYAQILHNCGFSSVDITTSLINAWRGLFDLIKPDLMVFDHAPVAQLASRELGVKRAVFGTGFQIPPEDDPMPLMPFWNKVDEAAARKDEAQVFNVINQSLTAAGMQSVERVGQIFEVDLKLLCTFRELDHYGQRNGMEFIGVGPDPVGADPKWPKMPGRRLFGYLKPFKTLPDLLKVINENELPTLIYPDGISHKVMKKFGSKNLHFVKRPLDMGKVCQQCDVALTNGNHATTATLLLHGVPSLVLPRHHEQYMVGERVQALGAGLSAPKLHPDGMKLKLKALCEDGRYKQAAMAFAEKYSDFDRGGMSSLLTERLTALL</sequence>
<dbReference type="InterPro" id="IPR010610">
    <property type="entry name" value="EryCIII-like_C"/>
</dbReference>
<dbReference type="SUPFAM" id="SSF53756">
    <property type="entry name" value="UDP-Glycosyltransferase/glycogen phosphorylase"/>
    <property type="match status" value="1"/>
</dbReference>
<dbReference type="Pfam" id="PF06722">
    <property type="entry name" value="EryCIII-like_C"/>
    <property type="match status" value="1"/>
</dbReference>
<accession>A0A1T2L7I3</accession>
<protein>
    <recommendedName>
        <fullName evidence="1">Erythromycin biosynthesis protein CIII-like C-terminal domain-containing protein</fullName>
    </recommendedName>
</protein>